<proteinExistence type="predicted"/>
<evidence type="ECO:0000256" key="1">
    <source>
        <dbReference type="ARBA" id="ARBA00023015"/>
    </source>
</evidence>
<reference evidence="6" key="1">
    <citation type="journal article" date="2016" name="Genome Announc.">
        <title>Draft Genome Sequences of Methanobrevibacter curvatus DSM11111, Methanobrevibacter cuticularis DSM11139, Methanobrevibacter filiformis DSM11501, and Methanobrevibacter oralis DSM7256.</title>
        <authorList>
            <person name="Poehlein A."/>
            <person name="Seedorf H."/>
        </authorList>
    </citation>
    <scope>NUCLEOTIDE SEQUENCE [LARGE SCALE GENOMIC DNA]</scope>
    <source>
        <strain evidence="6">DSM 7256 / JCM 30027 / ZR</strain>
    </source>
</reference>
<dbReference type="Gene3D" id="1.10.10.10">
    <property type="entry name" value="Winged helix-like DNA-binding domain superfamily/Winged helix DNA-binding domain"/>
    <property type="match status" value="1"/>
</dbReference>
<feature type="domain" description="HTH marR-type" evidence="4">
    <location>
        <begin position="14"/>
        <end position="148"/>
    </location>
</feature>
<dbReference type="GO" id="GO:0003677">
    <property type="term" value="F:DNA binding"/>
    <property type="evidence" value="ECO:0007669"/>
    <property type="project" value="UniProtKB-KW"/>
</dbReference>
<dbReference type="SMART" id="SM00347">
    <property type="entry name" value="HTH_MARR"/>
    <property type="match status" value="1"/>
</dbReference>
<dbReference type="InterPro" id="IPR036390">
    <property type="entry name" value="WH_DNA-bd_sf"/>
</dbReference>
<evidence type="ECO:0000256" key="3">
    <source>
        <dbReference type="ARBA" id="ARBA00023163"/>
    </source>
</evidence>
<dbReference type="PATRIC" id="fig|66851.6.peg.1366"/>
<protein>
    <submittedName>
        <fullName evidence="5">MarR family protein</fullName>
    </submittedName>
</protein>
<dbReference type="PANTHER" id="PTHR42756:SF1">
    <property type="entry name" value="TRANSCRIPTIONAL REPRESSOR OF EMRAB OPERON"/>
    <property type="match status" value="1"/>
</dbReference>
<evidence type="ECO:0000313" key="6">
    <source>
        <dbReference type="Proteomes" id="UP000077428"/>
    </source>
</evidence>
<sequence length="149" mass="17769">MTLPEQFRKKNAEDILIYHYVEELVSSYRGFMAKRFVDEDISLVELPYFLRLRFNNNNTQKELVEVFKVSEGYAAKLLRRFEDRGLISREENPNNHSQKIVKLTEKGIKKSDIILDLTEDWENKVTKNLDNKYSLKKYLFTIVKETENI</sequence>
<evidence type="ECO:0000256" key="2">
    <source>
        <dbReference type="ARBA" id="ARBA00023125"/>
    </source>
</evidence>
<dbReference type="PROSITE" id="PS50995">
    <property type="entry name" value="HTH_MARR_2"/>
    <property type="match status" value="1"/>
</dbReference>
<dbReference type="PANTHER" id="PTHR42756">
    <property type="entry name" value="TRANSCRIPTIONAL REGULATOR, MARR"/>
    <property type="match status" value="1"/>
</dbReference>
<dbReference type="Proteomes" id="UP000077428">
    <property type="component" value="Unassembled WGS sequence"/>
</dbReference>
<comment type="caution">
    <text evidence="5">The sequence shown here is derived from an EMBL/GenBank/DDBJ whole genome shotgun (WGS) entry which is preliminary data.</text>
</comment>
<dbReference type="InterPro" id="IPR000835">
    <property type="entry name" value="HTH_MarR-typ"/>
</dbReference>
<dbReference type="AlphaFoldDB" id="A0A166AQE7"/>
<dbReference type="STRING" id="66851.MBORA_12570"/>
<evidence type="ECO:0000313" key="5">
    <source>
        <dbReference type="EMBL" id="KZX12342.1"/>
    </source>
</evidence>
<keyword evidence="3" id="KW-0804">Transcription</keyword>
<dbReference type="GO" id="GO:0003700">
    <property type="term" value="F:DNA-binding transcription factor activity"/>
    <property type="evidence" value="ECO:0007669"/>
    <property type="project" value="InterPro"/>
</dbReference>
<name>A0A166AQE7_METOA</name>
<keyword evidence="2" id="KW-0238">DNA-binding</keyword>
<evidence type="ECO:0000259" key="4">
    <source>
        <dbReference type="PROSITE" id="PS50995"/>
    </source>
</evidence>
<dbReference type="InterPro" id="IPR036388">
    <property type="entry name" value="WH-like_DNA-bd_sf"/>
</dbReference>
<keyword evidence="1" id="KW-0805">Transcription regulation</keyword>
<dbReference type="OrthoDB" id="10712at2157"/>
<organism evidence="5 6">
    <name type="scientific">Methanobrevibacter oralis</name>
    <dbReference type="NCBI Taxonomy" id="66851"/>
    <lineage>
        <taxon>Archaea</taxon>
        <taxon>Methanobacteriati</taxon>
        <taxon>Methanobacteriota</taxon>
        <taxon>Methanomada group</taxon>
        <taxon>Methanobacteria</taxon>
        <taxon>Methanobacteriales</taxon>
        <taxon>Methanobacteriaceae</taxon>
        <taxon>Methanobrevibacter</taxon>
    </lineage>
</organism>
<dbReference type="EMBL" id="LWMU01000071">
    <property type="protein sequence ID" value="KZX12342.1"/>
    <property type="molecule type" value="Genomic_DNA"/>
</dbReference>
<dbReference type="RefSeq" id="WP_042692258.1">
    <property type="nucleotide sequence ID" value="NZ_CABMAB010000006.1"/>
</dbReference>
<accession>A0A166AQE7</accession>
<dbReference type="Pfam" id="PF01047">
    <property type="entry name" value="MarR"/>
    <property type="match status" value="1"/>
</dbReference>
<gene>
    <name evidence="5" type="ORF">MBORA_12570</name>
</gene>
<dbReference type="SUPFAM" id="SSF46785">
    <property type="entry name" value="Winged helix' DNA-binding domain"/>
    <property type="match status" value="1"/>
</dbReference>
<keyword evidence="6" id="KW-1185">Reference proteome</keyword>